<name>A0A7I9VP24_9BACT</name>
<gene>
    <name evidence="3" type="ORF">AMYX_29060</name>
</gene>
<evidence type="ECO:0000313" key="3">
    <source>
        <dbReference type="EMBL" id="GEJ58165.1"/>
    </source>
</evidence>
<evidence type="ECO:0000256" key="1">
    <source>
        <dbReference type="SAM" id="MobiDB-lite"/>
    </source>
</evidence>
<dbReference type="Pfam" id="PF12708">
    <property type="entry name" value="Pect-lyase_RHGA_epim"/>
    <property type="match status" value="1"/>
</dbReference>
<organism evidence="3 4">
    <name type="scientific">Anaeromyxobacter diazotrophicus</name>
    <dbReference type="NCBI Taxonomy" id="2590199"/>
    <lineage>
        <taxon>Bacteria</taxon>
        <taxon>Pseudomonadati</taxon>
        <taxon>Myxococcota</taxon>
        <taxon>Myxococcia</taxon>
        <taxon>Myxococcales</taxon>
        <taxon>Cystobacterineae</taxon>
        <taxon>Anaeromyxobacteraceae</taxon>
        <taxon>Anaeromyxobacter</taxon>
    </lineage>
</organism>
<dbReference type="AlphaFoldDB" id="A0A7I9VP24"/>
<keyword evidence="4" id="KW-1185">Reference proteome</keyword>
<proteinExistence type="predicted"/>
<accession>A0A7I9VP24</accession>
<dbReference type="InterPro" id="IPR011050">
    <property type="entry name" value="Pectin_lyase_fold/virulence"/>
</dbReference>
<dbReference type="Gene3D" id="2.160.20.10">
    <property type="entry name" value="Single-stranded right-handed beta-helix, Pectin lyase-like"/>
    <property type="match status" value="1"/>
</dbReference>
<dbReference type="InterPro" id="IPR012334">
    <property type="entry name" value="Pectin_lyas_fold"/>
</dbReference>
<protein>
    <recommendedName>
        <fullName evidence="2">Rhamnogalacturonase A/B/Epimerase-like pectate lyase domain-containing protein</fullName>
    </recommendedName>
</protein>
<reference evidence="4" key="1">
    <citation type="journal article" date="2020" name="Appl. Environ. Microbiol.">
        <title>Diazotrophic Anaeromyxobacter Isolates from Soils.</title>
        <authorList>
            <person name="Masuda Y."/>
            <person name="Yamanaka H."/>
            <person name="Xu Z.X."/>
            <person name="Shiratori Y."/>
            <person name="Aono T."/>
            <person name="Amachi S."/>
            <person name="Senoo K."/>
            <person name="Itoh H."/>
        </authorList>
    </citation>
    <scope>NUCLEOTIDE SEQUENCE [LARGE SCALE GENOMIC DNA]</scope>
    <source>
        <strain evidence="4">R267</strain>
    </source>
</reference>
<feature type="region of interest" description="Disordered" evidence="1">
    <location>
        <begin position="61"/>
        <end position="84"/>
    </location>
</feature>
<feature type="domain" description="Rhamnogalacturonase A/B/Epimerase-like pectate lyase" evidence="2">
    <location>
        <begin position="86"/>
        <end position="228"/>
    </location>
</feature>
<dbReference type="Proteomes" id="UP000503640">
    <property type="component" value="Unassembled WGS sequence"/>
</dbReference>
<feature type="compositionally biased region" description="Low complexity" evidence="1">
    <location>
        <begin position="71"/>
        <end position="84"/>
    </location>
</feature>
<dbReference type="EMBL" id="BJTG01000007">
    <property type="protein sequence ID" value="GEJ58165.1"/>
    <property type="molecule type" value="Genomic_DNA"/>
</dbReference>
<evidence type="ECO:0000313" key="4">
    <source>
        <dbReference type="Proteomes" id="UP000503640"/>
    </source>
</evidence>
<comment type="caution">
    <text evidence="3">The sequence shown here is derived from an EMBL/GenBank/DDBJ whole genome shotgun (WGS) entry which is preliminary data.</text>
</comment>
<dbReference type="SUPFAM" id="SSF51126">
    <property type="entry name" value="Pectin lyase-like"/>
    <property type="match status" value="1"/>
</dbReference>
<evidence type="ECO:0000259" key="2">
    <source>
        <dbReference type="Pfam" id="PF12708"/>
    </source>
</evidence>
<dbReference type="InterPro" id="IPR024535">
    <property type="entry name" value="RHGA/B-epi-like_pectate_lyase"/>
</dbReference>
<sequence length="384" mass="40082">MVGLPASEVIWSVREGAAGGTVTSAGVYLAPPTAGTYHVDGTSVADASKVGTATVLVTAAGQAPGSGTGTGATPPAGGATQPAGSVSVLDYGAKGDGVTDDTQALRNAAATGKPLWFPTPSAHYLISGTVELQNSAYGQNRPEIRMAPGVQNGGTDTDNGNNSVMFLVRNYQGAGMVIDSLHLNGSWNGQPTGSYFDNPPQWSHGLRIMGPSRNVTVQNCWIENTCGDNIALTWYQPASAPPDNIVIQNNKLVNPYRCTIALVGATNVMVRNNYHEKQTDFVTVIDLELDPIGYQYDRNITFENNVMNAARQWGNPGALMLSNPGSNPTSGPVTITGTRGKWSTDLGVAIVPNSDNLVGYSGAWSGTSASNNAMDGNTAWSFVQ</sequence>